<keyword evidence="2" id="KW-1185">Reference proteome</keyword>
<dbReference type="Proteomes" id="UP000299102">
    <property type="component" value="Unassembled WGS sequence"/>
</dbReference>
<dbReference type="EMBL" id="BGZK01003208">
    <property type="protein sequence ID" value="GBO98740.1"/>
    <property type="molecule type" value="Genomic_DNA"/>
</dbReference>
<accession>A0A4C1SCE0</accession>
<organism evidence="1 2">
    <name type="scientific">Eumeta variegata</name>
    <name type="common">Bagworm moth</name>
    <name type="synonym">Eumeta japonica</name>
    <dbReference type="NCBI Taxonomy" id="151549"/>
    <lineage>
        <taxon>Eukaryota</taxon>
        <taxon>Metazoa</taxon>
        <taxon>Ecdysozoa</taxon>
        <taxon>Arthropoda</taxon>
        <taxon>Hexapoda</taxon>
        <taxon>Insecta</taxon>
        <taxon>Pterygota</taxon>
        <taxon>Neoptera</taxon>
        <taxon>Endopterygota</taxon>
        <taxon>Lepidoptera</taxon>
        <taxon>Glossata</taxon>
        <taxon>Ditrysia</taxon>
        <taxon>Tineoidea</taxon>
        <taxon>Psychidae</taxon>
        <taxon>Oiketicinae</taxon>
        <taxon>Eumeta</taxon>
    </lineage>
</organism>
<dbReference type="AlphaFoldDB" id="A0A4C1SCE0"/>
<gene>
    <name evidence="1" type="ORF">EVAR_100136_1</name>
</gene>
<comment type="caution">
    <text evidence="1">The sequence shown here is derived from an EMBL/GenBank/DDBJ whole genome shotgun (WGS) entry which is preliminary data.</text>
</comment>
<evidence type="ECO:0000313" key="1">
    <source>
        <dbReference type="EMBL" id="GBO98740.1"/>
    </source>
</evidence>
<proteinExistence type="predicted"/>
<protein>
    <submittedName>
        <fullName evidence="1">Uncharacterized protein</fullName>
    </submittedName>
</protein>
<sequence>MGGWTSMVEINDRITISIEGEGVQVQVLDYNANSAGLVTKRRNGVKLTRGEETGTVGGIKPARYVIRIQFRAAEFLTRRTDSVNFERYANPVDIVTTSKLRQGEKVCPGLTQFRPCNDIGRVVKFTELPCWNIPPARELKTATALNT</sequence>
<evidence type="ECO:0000313" key="2">
    <source>
        <dbReference type="Proteomes" id="UP000299102"/>
    </source>
</evidence>
<name>A0A4C1SCE0_EUMVA</name>
<reference evidence="1 2" key="1">
    <citation type="journal article" date="2019" name="Commun. Biol.">
        <title>The bagworm genome reveals a unique fibroin gene that provides high tensile strength.</title>
        <authorList>
            <person name="Kono N."/>
            <person name="Nakamura H."/>
            <person name="Ohtoshi R."/>
            <person name="Tomita M."/>
            <person name="Numata K."/>
            <person name="Arakawa K."/>
        </authorList>
    </citation>
    <scope>NUCLEOTIDE SEQUENCE [LARGE SCALE GENOMIC DNA]</scope>
</reference>